<evidence type="ECO:0000259" key="5">
    <source>
        <dbReference type="PROSITE" id="PS51007"/>
    </source>
</evidence>
<evidence type="ECO:0000313" key="7">
    <source>
        <dbReference type="Proteomes" id="UP000008461"/>
    </source>
</evidence>
<dbReference type="HOGENOM" id="CLU_004500_0_0_10"/>
<dbReference type="GO" id="GO:0046872">
    <property type="term" value="F:metal ion binding"/>
    <property type="evidence" value="ECO:0007669"/>
    <property type="project" value="UniProtKB-KW"/>
</dbReference>
<dbReference type="InterPro" id="IPR013427">
    <property type="entry name" value="Haem-bd_dom_put"/>
</dbReference>
<dbReference type="eggNOG" id="COG2010">
    <property type="taxonomic scope" value="Bacteria"/>
</dbReference>
<dbReference type="InterPro" id="IPR036909">
    <property type="entry name" value="Cyt_c-like_dom_sf"/>
</dbReference>
<gene>
    <name evidence="6" type="ordered locus">Halhy_2280</name>
</gene>
<dbReference type="Gene3D" id="1.25.10.10">
    <property type="entry name" value="Leucine-rich Repeat Variant"/>
    <property type="match status" value="1"/>
</dbReference>
<accession>F4KU62</accession>
<dbReference type="PANTHER" id="PTHR33546:SF1">
    <property type="entry name" value="LARGE, MULTIFUNCTIONAL SECRETED PROTEIN"/>
    <property type="match status" value="1"/>
</dbReference>
<organism evidence="6 7">
    <name type="scientific">Haliscomenobacter hydrossis (strain ATCC 27775 / DSM 1100 / LMG 10767 / O)</name>
    <dbReference type="NCBI Taxonomy" id="760192"/>
    <lineage>
        <taxon>Bacteria</taxon>
        <taxon>Pseudomonadati</taxon>
        <taxon>Bacteroidota</taxon>
        <taxon>Saprospiria</taxon>
        <taxon>Saprospirales</taxon>
        <taxon>Haliscomenobacteraceae</taxon>
        <taxon>Haliscomenobacter</taxon>
    </lineage>
</organism>
<name>F4KU62_HALH1</name>
<proteinExistence type="predicted"/>
<dbReference type="InterPro" id="IPR009056">
    <property type="entry name" value="Cyt_c-like_dom"/>
</dbReference>
<protein>
    <submittedName>
        <fullName evidence="6">Membrane-bound dehydrogenase domain protein</fullName>
    </submittedName>
</protein>
<dbReference type="eggNOG" id="COG1413">
    <property type="taxonomic scope" value="Bacteria"/>
</dbReference>
<reference key="2">
    <citation type="submission" date="2011-04" db="EMBL/GenBank/DDBJ databases">
        <title>Complete sequence of chromosome of Haliscomenobacter hydrossis DSM 1100.</title>
        <authorList>
            <consortium name="US DOE Joint Genome Institute (JGI-PGF)"/>
            <person name="Lucas S."/>
            <person name="Han J."/>
            <person name="Lapidus A."/>
            <person name="Bruce D."/>
            <person name="Goodwin L."/>
            <person name="Pitluck S."/>
            <person name="Peters L."/>
            <person name="Kyrpides N."/>
            <person name="Mavromatis K."/>
            <person name="Ivanova N."/>
            <person name="Ovchinnikova G."/>
            <person name="Pagani I."/>
            <person name="Daligault H."/>
            <person name="Detter J.C."/>
            <person name="Han C."/>
            <person name="Land M."/>
            <person name="Hauser L."/>
            <person name="Markowitz V."/>
            <person name="Cheng J.-F."/>
            <person name="Hugenholtz P."/>
            <person name="Woyke T."/>
            <person name="Wu D."/>
            <person name="Verbarg S."/>
            <person name="Frueling A."/>
            <person name="Brambilla E."/>
            <person name="Klenk H.-P."/>
            <person name="Eisen J.A."/>
        </authorList>
    </citation>
    <scope>NUCLEOTIDE SEQUENCE</scope>
    <source>
        <strain>DSM 1100</strain>
    </source>
</reference>
<dbReference type="SUPFAM" id="SSF46626">
    <property type="entry name" value="Cytochrome c"/>
    <property type="match status" value="1"/>
</dbReference>
<dbReference type="NCBIfam" id="TIGR02603">
    <property type="entry name" value="CxxCH_TIGR02603"/>
    <property type="match status" value="1"/>
</dbReference>
<feature type="domain" description="Cytochrome c" evidence="5">
    <location>
        <begin position="819"/>
        <end position="951"/>
    </location>
</feature>
<keyword evidence="2 4" id="KW-0479">Metal-binding</keyword>
<dbReference type="InterPro" id="IPR016024">
    <property type="entry name" value="ARM-type_fold"/>
</dbReference>
<keyword evidence="1 4" id="KW-0349">Heme</keyword>
<dbReference type="STRING" id="760192.Halhy_2280"/>
<sequence>MTRYFSSILFLFLISLFFEPQPQDPLKLYLPDDLEVSLWAESPLFYNPTNMDVDTRGRIWVTEAVNYRNYNNDTLHHLHHQKGDRVMILEDTDGDGKADASKVFVQDKDLVSPLGIAVLGNQVIVSCAPNLILYTDEDGDDKADKKEILLTGFGGKDHDHSLHSVVTGPDGKWYFNVGNAGPHNVRDKAGWNLRSGSVYTGGSPYNTKNEGNQRSDDGKVWVGGLQLCINPDGTGLRVLGHGFRNSYETAIDSYGDMWQNDNDDQVVTCRVTWLMEGGNAGFFSADGTRYWNADQRPGQDMFTAHWHQEDPGFIPAGDNTGAGSPTGVAVNEGDGLGEKYRGMLLSAEAGRNVIFAYWPKPQGAGFDLGKKQHLLSSVSQDDEAYYWNDAKHRSDLSKWFRPSDVMIGTDGAMYVADWYDPVVGGHQMKDSTGYGRIYRITPKGKTLRAPKIDLSTVEGQLAAFQNPAPNVRAQGQQALLQQGSAAISGVRALLQSSNPYVRARAVFLLGKMLPANVLLPTLEPLLKNTQDERLAIASFRTLRGVLPADQLLALCTQYATSAMPMLRREIAIAMRDQPWANRQPILLTLIKQYDGSNAWELEAIGMAVGEDAAKIWPLLQNLTPALTEAVWRKLAWRLHPAAAVDQLKNWATAANSSAAARQHAITGLAYVKDRSAAEAMLALSKSPLPDVAEQAKYWLAFRQTNDWANLLEWQTTGLNLAMEKKMAQVKAQRERLLNLNIATAERQNTAGRMAKDSLGGQMLIGLLAENKLSKDLYEVIGKNIFENQSLAVRIQAGNYFKRPGSDKAWVIPNIAAQAGSVAKGKKVFQNSCANCHKAGKIGLNIGPDLTQIKNKFDRVSLLDAIVNPSAGIVFGYEAWTVNTTEGESAFGFIVADGQTLVIRDLLGQQHAFPANKVSKRSKQPGSLMPDPSALGLSEEDLANVSRFLLEL</sequence>
<dbReference type="KEGG" id="hhy:Halhy_2280"/>
<dbReference type="OrthoDB" id="9808161at2"/>
<dbReference type="RefSeq" id="WP_013764709.1">
    <property type="nucleotide sequence ID" value="NC_015510.1"/>
</dbReference>
<evidence type="ECO:0000256" key="1">
    <source>
        <dbReference type="ARBA" id="ARBA00022617"/>
    </source>
</evidence>
<reference evidence="6 7" key="1">
    <citation type="journal article" date="2011" name="Stand. Genomic Sci.">
        <title>Complete genome sequence of Haliscomenobacter hydrossis type strain (O).</title>
        <authorList>
            <consortium name="US DOE Joint Genome Institute (JGI-PGF)"/>
            <person name="Daligault H."/>
            <person name="Lapidus A."/>
            <person name="Zeytun A."/>
            <person name="Nolan M."/>
            <person name="Lucas S."/>
            <person name="Del Rio T.G."/>
            <person name="Tice H."/>
            <person name="Cheng J.F."/>
            <person name="Tapia R."/>
            <person name="Han C."/>
            <person name="Goodwin L."/>
            <person name="Pitluck S."/>
            <person name="Liolios K."/>
            <person name="Pagani I."/>
            <person name="Ivanova N."/>
            <person name="Huntemann M."/>
            <person name="Mavromatis K."/>
            <person name="Mikhailova N."/>
            <person name="Pati A."/>
            <person name="Chen A."/>
            <person name="Palaniappan K."/>
            <person name="Land M."/>
            <person name="Hauser L."/>
            <person name="Brambilla E.M."/>
            <person name="Rohde M."/>
            <person name="Verbarg S."/>
            <person name="Goker M."/>
            <person name="Bristow J."/>
            <person name="Eisen J.A."/>
            <person name="Markowitz V."/>
            <person name="Hugenholtz P."/>
            <person name="Kyrpides N.C."/>
            <person name="Klenk H.P."/>
            <person name="Woyke T."/>
        </authorList>
    </citation>
    <scope>NUCLEOTIDE SEQUENCE [LARGE SCALE GENOMIC DNA]</scope>
    <source>
        <strain evidence="7">ATCC 27775 / DSM 1100 / LMG 10767 / O</strain>
    </source>
</reference>
<evidence type="ECO:0000313" key="6">
    <source>
        <dbReference type="EMBL" id="AEE50159.1"/>
    </source>
</evidence>
<dbReference type="PROSITE" id="PS51007">
    <property type="entry name" value="CYTC"/>
    <property type="match status" value="1"/>
</dbReference>
<dbReference type="InterPro" id="IPR011041">
    <property type="entry name" value="Quinoprot_gluc/sorb_DH_b-prop"/>
</dbReference>
<dbReference type="InterPro" id="IPR055557">
    <property type="entry name" value="DUF7133"/>
</dbReference>
<dbReference type="GO" id="GO:0020037">
    <property type="term" value="F:heme binding"/>
    <property type="evidence" value="ECO:0007669"/>
    <property type="project" value="InterPro"/>
</dbReference>
<keyword evidence="3 4" id="KW-0408">Iron</keyword>
<dbReference type="Gene3D" id="2.120.10.30">
    <property type="entry name" value="TolB, C-terminal domain"/>
    <property type="match status" value="1"/>
</dbReference>
<dbReference type="eggNOG" id="COG2133">
    <property type="taxonomic scope" value="Bacteria"/>
</dbReference>
<dbReference type="PANTHER" id="PTHR33546">
    <property type="entry name" value="LARGE, MULTIFUNCTIONAL SECRETED PROTEIN-RELATED"/>
    <property type="match status" value="1"/>
</dbReference>
<dbReference type="SUPFAM" id="SSF48371">
    <property type="entry name" value="ARM repeat"/>
    <property type="match status" value="1"/>
</dbReference>
<dbReference type="InterPro" id="IPR011989">
    <property type="entry name" value="ARM-like"/>
</dbReference>
<dbReference type="AlphaFoldDB" id="F4KU62"/>
<dbReference type="GO" id="GO:0009055">
    <property type="term" value="F:electron transfer activity"/>
    <property type="evidence" value="ECO:0007669"/>
    <property type="project" value="InterPro"/>
</dbReference>
<keyword evidence="7" id="KW-1185">Reference proteome</keyword>
<dbReference type="Proteomes" id="UP000008461">
    <property type="component" value="Chromosome"/>
</dbReference>
<dbReference type="InterPro" id="IPR011042">
    <property type="entry name" value="6-blade_b-propeller_TolB-like"/>
</dbReference>
<dbReference type="Pfam" id="PF00034">
    <property type="entry name" value="Cytochrom_C"/>
    <property type="match status" value="1"/>
</dbReference>
<dbReference type="NCBIfam" id="TIGR02604">
    <property type="entry name" value="Piru_Ver_Nterm"/>
    <property type="match status" value="1"/>
</dbReference>
<evidence type="ECO:0000256" key="4">
    <source>
        <dbReference type="PROSITE-ProRule" id="PRU00433"/>
    </source>
</evidence>
<evidence type="ECO:0000256" key="3">
    <source>
        <dbReference type="ARBA" id="ARBA00023004"/>
    </source>
</evidence>
<dbReference type="InterPro" id="IPR013428">
    <property type="entry name" value="Membrane-bound_put_N"/>
</dbReference>
<dbReference type="EMBL" id="CP002691">
    <property type="protein sequence ID" value="AEE50159.1"/>
    <property type="molecule type" value="Genomic_DNA"/>
</dbReference>
<dbReference type="SUPFAM" id="SSF50952">
    <property type="entry name" value="Soluble quinoprotein glucose dehydrogenase"/>
    <property type="match status" value="1"/>
</dbReference>
<dbReference type="Gene3D" id="1.10.760.10">
    <property type="entry name" value="Cytochrome c-like domain"/>
    <property type="match status" value="1"/>
</dbReference>
<dbReference type="Pfam" id="PF23500">
    <property type="entry name" value="DUF7133"/>
    <property type="match status" value="1"/>
</dbReference>
<evidence type="ECO:0000256" key="2">
    <source>
        <dbReference type="ARBA" id="ARBA00022723"/>
    </source>
</evidence>